<protein>
    <submittedName>
        <fullName evidence="1">Uncharacterized protein</fullName>
    </submittedName>
</protein>
<reference evidence="1" key="1">
    <citation type="submission" date="2020-11" db="EMBL/GenBank/DDBJ databases">
        <authorList>
            <person name="Tran Van P."/>
        </authorList>
    </citation>
    <scope>NUCLEOTIDE SEQUENCE</scope>
</reference>
<dbReference type="Proteomes" id="UP000677054">
    <property type="component" value="Unassembled WGS sequence"/>
</dbReference>
<sequence length="108" mass="11922">MSNTLGSCQTEELIRIHSNLGVEKGRQLIESIDALGSHQAKVLIRVSGEEDEAFTVITMPLRKLEAGQRHGFIQSLGKNEDVSPVHHHAPPYATHFGQMPLILSREAN</sequence>
<dbReference type="EMBL" id="CAJPEV010004008">
    <property type="protein sequence ID" value="CAG0900983.1"/>
    <property type="molecule type" value="Genomic_DNA"/>
</dbReference>
<dbReference type="EMBL" id="LR903525">
    <property type="protein sequence ID" value="CAD7251990.1"/>
    <property type="molecule type" value="Genomic_DNA"/>
</dbReference>
<keyword evidence="2" id="KW-1185">Reference proteome</keyword>
<organism evidence="1">
    <name type="scientific">Darwinula stevensoni</name>
    <dbReference type="NCBI Taxonomy" id="69355"/>
    <lineage>
        <taxon>Eukaryota</taxon>
        <taxon>Metazoa</taxon>
        <taxon>Ecdysozoa</taxon>
        <taxon>Arthropoda</taxon>
        <taxon>Crustacea</taxon>
        <taxon>Oligostraca</taxon>
        <taxon>Ostracoda</taxon>
        <taxon>Podocopa</taxon>
        <taxon>Podocopida</taxon>
        <taxon>Darwinulocopina</taxon>
        <taxon>Darwinuloidea</taxon>
        <taxon>Darwinulidae</taxon>
        <taxon>Darwinula</taxon>
    </lineage>
</organism>
<dbReference type="AlphaFoldDB" id="A0A7R9FR47"/>
<accession>A0A7R9FR47</accession>
<evidence type="ECO:0000313" key="2">
    <source>
        <dbReference type="Proteomes" id="UP000677054"/>
    </source>
</evidence>
<gene>
    <name evidence="1" type="ORF">DSTB1V02_LOCUS11751</name>
</gene>
<name>A0A7R9FR47_9CRUS</name>
<proteinExistence type="predicted"/>
<evidence type="ECO:0000313" key="1">
    <source>
        <dbReference type="EMBL" id="CAD7251990.1"/>
    </source>
</evidence>